<dbReference type="Pfam" id="PF05638">
    <property type="entry name" value="T6SS_HCP"/>
    <property type="match status" value="1"/>
</dbReference>
<dbReference type="Gene3D" id="2.30.110.20">
    <property type="entry name" value="Hcp1-like"/>
    <property type="match status" value="1"/>
</dbReference>
<organism evidence="1 2">
    <name type="scientific">Caenispirillum bisanense</name>
    <dbReference type="NCBI Taxonomy" id="414052"/>
    <lineage>
        <taxon>Bacteria</taxon>
        <taxon>Pseudomonadati</taxon>
        <taxon>Pseudomonadota</taxon>
        <taxon>Alphaproteobacteria</taxon>
        <taxon>Rhodospirillales</taxon>
        <taxon>Novispirillaceae</taxon>
        <taxon>Caenispirillum</taxon>
    </lineage>
</organism>
<dbReference type="EMBL" id="OCNJ01000012">
    <property type="protein sequence ID" value="SOE00386.1"/>
    <property type="molecule type" value="Genomic_DNA"/>
</dbReference>
<reference evidence="2" key="1">
    <citation type="submission" date="2017-09" db="EMBL/GenBank/DDBJ databases">
        <authorList>
            <person name="Varghese N."/>
            <person name="Submissions S."/>
        </authorList>
    </citation>
    <scope>NUCLEOTIDE SEQUENCE [LARGE SCALE GENOMIC DNA]</scope>
    <source>
        <strain evidence="2">USBA 140</strain>
    </source>
</reference>
<dbReference type="OrthoDB" id="7307365at2"/>
<dbReference type="AlphaFoldDB" id="A0A286GYV2"/>
<protein>
    <submittedName>
        <fullName evidence="1">Type VI protein secretion system component Hcp (Secreted cytotoxin)</fullName>
    </submittedName>
</protein>
<dbReference type="InterPro" id="IPR008514">
    <property type="entry name" value="T6SS_Hcp"/>
</dbReference>
<dbReference type="SUPFAM" id="SSF141452">
    <property type="entry name" value="Hcp1-like"/>
    <property type="match status" value="1"/>
</dbReference>
<evidence type="ECO:0000313" key="2">
    <source>
        <dbReference type="Proteomes" id="UP000219621"/>
    </source>
</evidence>
<evidence type="ECO:0000313" key="1">
    <source>
        <dbReference type="EMBL" id="SOE00386.1"/>
    </source>
</evidence>
<sequence>MAQVILDIPSIKGESGLSGYEGKILCETLSHDMEIEIEMTSNARRTVHIPTVNNFVLSRKWDSASVKLIGNMLRATVDSAPWKIICLKGLGETGAMQKPFLTVELEKPIFSKYSLEVNEGDTTENLEINAVVVSWTYEEYDSEQKKTGNWSVKFDTISGKVGE</sequence>
<dbReference type="RefSeq" id="WP_097281185.1">
    <property type="nucleotide sequence ID" value="NZ_OCNJ01000012.1"/>
</dbReference>
<dbReference type="InterPro" id="IPR036624">
    <property type="entry name" value="Hcp1-lik_sf"/>
</dbReference>
<dbReference type="Proteomes" id="UP000219621">
    <property type="component" value="Unassembled WGS sequence"/>
</dbReference>
<accession>A0A286GYV2</accession>
<proteinExistence type="predicted"/>
<name>A0A286GYV2_9PROT</name>
<keyword evidence="2" id="KW-1185">Reference proteome</keyword>
<gene>
    <name evidence="1" type="ORF">SAMN05421508_11268</name>
</gene>